<sequence>MDLNFSVLQEPRGFMRILHFIFSILAFASVTEYSGSEKFKCSDKEYTFEYEYPFDLYYNQTFNCGEHNRYEIIGNFSGDAKFFVWTGILALLYTIGIIAVYLKFDTLYRQNAKIPLADFIATVALGVFWLSSSAAWANGLTGLKYVTDVDVLKNPCSCQITSSGYSLLNISVILGFLNFFLWAANLWFLYKETSWFQGNKFHTTSGV</sequence>
<dbReference type="InterPro" id="IPR008253">
    <property type="entry name" value="Marvel"/>
</dbReference>
<evidence type="ECO:0000313" key="11">
    <source>
        <dbReference type="Proteomes" id="UP001516400"/>
    </source>
</evidence>
<feature type="transmembrane region" description="Helical" evidence="8">
    <location>
        <begin position="13"/>
        <end position="30"/>
    </location>
</feature>
<name>A0ABD2PGS9_9CUCU</name>
<dbReference type="PANTHER" id="PTHR10306:SF17">
    <property type="entry name" value="MARVEL DOMAIN-CONTAINING PROTEIN"/>
    <property type="match status" value="1"/>
</dbReference>
<keyword evidence="6" id="KW-0325">Glycoprotein</keyword>
<evidence type="ECO:0000256" key="7">
    <source>
        <dbReference type="PROSITE-ProRule" id="PRU00581"/>
    </source>
</evidence>
<protein>
    <recommendedName>
        <fullName evidence="9">MARVEL domain-containing protein</fullName>
    </recommendedName>
</protein>
<comment type="subcellular location">
    <subcellularLocation>
        <location evidence="1">Membrane</location>
        <topology evidence="1">Multi-pass membrane protein</topology>
    </subcellularLocation>
</comment>
<comment type="similarity">
    <text evidence="2">Belongs to the synaptophysin/synaptobrevin family.</text>
</comment>
<keyword evidence="11" id="KW-1185">Reference proteome</keyword>
<keyword evidence="4 8" id="KW-1133">Transmembrane helix</keyword>
<dbReference type="PROSITE" id="PS51225">
    <property type="entry name" value="MARVEL"/>
    <property type="match status" value="1"/>
</dbReference>
<dbReference type="GO" id="GO:0016020">
    <property type="term" value="C:membrane"/>
    <property type="evidence" value="ECO:0007669"/>
    <property type="project" value="UniProtKB-SubCell"/>
</dbReference>
<accession>A0ABD2PGS9</accession>
<evidence type="ECO:0000313" key="10">
    <source>
        <dbReference type="EMBL" id="KAL3290144.1"/>
    </source>
</evidence>
<evidence type="ECO:0000256" key="6">
    <source>
        <dbReference type="ARBA" id="ARBA00023180"/>
    </source>
</evidence>
<gene>
    <name evidence="10" type="ORF">HHI36_023508</name>
</gene>
<evidence type="ECO:0000256" key="2">
    <source>
        <dbReference type="ARBA" id="ARBA00006476"/>
    </source>
</evidence>
<dbReference type="EMBL" id="JABFTP020000186">
    <property type="protein sequence ID" value="KAL3290144.1"/>
    <property type="molecule type" value="Genomic_DNA"/>
</dbReference>
<dbReference type="AlphaFoldDB" id="A0ABD2PGS9"/>
<organism evidence="10 11">
    <name type="scientific">Cryptolaemus montrouzieri</name>
    <dbReference type="NCBI Taxonomy" id="559131"/>
    <lineage>
        <taxon>Eukaryota</taxon>
        <taxon>Metazoa</taxon>
        <taxon>Ecdysozoa</taxon>
        <taxon>Arthropoda</taxon>
        <taxon>Hexapoda</taxon>
        <taxon>Insecta</taxon>
        <taxon>Pterygota</taxon>
        <taxon>Neoptera</taxon>
        <taxon>Endopterygota</taxon>
        <taxon>Coleoptera</taxon>
        <taxon>Polyphaga</taxon>
        <taxon>Cucujiformia</taxon>
        <taxon>Coccinelloidea</taxon>
        <taxon>Coccinellidae</taxon>
        <taxon>Scymninae</taxon>
        <taxon>Scymnini</taxon>
        <taxon>Cryptolaemus</taxon>
    </lineage>
</organism>
<dbReference type="InterPro" id="IPR001285">
    <property type="entry name" value="Synaptophysin/porin"/>
</dbReference>
<feature type="domain" description="MARVEL" evidence="9">
    <location>
        <begin position="7"/>
        <end position="194"/>
    </location>
</feature>
<dbReference type="PANTHER" id="PTHR10306">
    <property type="entry name" value="SYNAPTOPHYSIN"/>
    <property type="match status" value="1"/>
</dbReference>
<feature type="transmembrane region" description="Helical" evidence="8">
    <location>
        <begin position="116"/>
        <end position="137"/>
    </location>
</feature>
<evidence type="ECO:0000256" key="5">
    <source>
        <dbReference type="ARBA" id="ARBA00023136"/>
    </source>
</evidence>
<dbReference type="Proteomes" id="UP001516400">
    <property type="component" value="Unassembled WGS sequence"/>
</dbReference>
<dbReference type="Pfam" id="PF01284">
    <property type="entry name" value="MARVEL"/>
    <property type="match status" value="1"/>
</dbReference>
<evidence type="ECO:0000256" key="3">
    <source>
        <dbReference type="ARBA" id="ARBA00022692"/>
    </source>
</evidence>
<evidence type="ECO:0000256" key="4">
    <source>
        <dbReference type="ARBA" id="ARBA00022989"/>
    </source>
</evidence>
<feature type="transmembrane region" description="Helical" evidence="8">
    <location>
        <begin position="170"/>
        <end position="190"/>
    </location>
</feature>
<evidence type="ECO:0000256" key="1">
    <source>
        <dbReference type="ARBA" id="ARBA00004141"/>
    </source>
</evidence>
<evidence type="ECO:0000259" key="9">
    <source>
        <dbReference type="PROSITE" id="PS51225"/>
    </source>
</evidence>
<keyword evidence="3 7" id="KW-0812">Transmembrane</keyword>
<comment type="caution">
    <text evidence="10">The sequence shown here is derived from an EMBL/GenBank/DDBJ whole genome shotgun (WGS) entry which is preliminary data.</text>
</comment>
<keyword evidence="5 7" id="KW-0472">Membrane</keyword>
<dbReference type="PRINTS" id="PR00220">
    <property type="entry name" value="SYNAPTOPHYSN"/>
</dbReference>
<feature type="transmembrane region" description="Helical" evidence="8">
    <location>
        <begin position="82"/>
        <end position="104"/>
    </location>
</feature>
<reference evidence="10 11" key="1">
    <citation type="journal article" date="2021" name="BMC Biol.">
        <title>Horizontally acquired antibacterial genes associated with adaptive radiation of ladybird beetles.</title>
        <authorList>
            <person name="Li H.S."/>
            <person name="Tang X.F."/>
            <person name="Huang Y.H."/>
            <person name="Xu Z.Y."/>
            <person name="Chen M.L."/>
            <person name="Du X.Y."/>
            <person name="Qiu B.Y."/>
            <person name="Chen P.T."/>
            <person name="Zhang W."/>
            <person name="Slipinski A."/>
            <person name="Escalona H.E."/>
            <person name="Waterhouse R.M."/>
            <person name="Zwick A."/>
            <person name="Pang H."/>
        </authorList>
    </citation>
    <scope>NUCLEOTIDE SEQUENCE [LARGE SCALE GENOMIC DNA]</scope>
    <source>
        <strain evidence="10">SYSU2018</strain>
    </source>
</reference>
<evidence type="ECO:0000256" key="8">
    <source>
        <dbReference type="SAM" id="Phobius"/>
    </source>
</evidence>
<proteinExistence type="inferred from homology"/>